<evidence type="ECO:0000256" key="1">
    <source>
        <dbReference type="PROSITE-ProRule" id="PRU00169"/>
    </source>
</evidence>
<dbReference type="InterPro" id="IPR001789">
    <property type="entry name" value="Sig_transdc_resp-reg_receiver"/>
</dbReference>
<dbReference type="InterPro" id="IPR043128">
    <property type="entry name" value="Rev_trsase/Diguanyl_cyclase"/>
</dbReference>
<dbReference type="Pfam" id="PF00990">
    <property type="entry name" value="GGDEF"/>
    <property type="match status" value="1"/>
</dbReference>
<dbReference type="SMART" id="SM00448">
    <property type="entry name" value="REC"/>
    <property type="match status" value="1"/>
</dbReference>
<feature type="domain" description="GGDEF" evidence="3">
    <location>
        <begin position="165"/>
        <end position="294"/>
    </location>
</feature>
<dbReference type="InterPro" id="IPR000160">
    <property type="entry name" value="GGDEF_dom"/>
</dbReference>
<keyword evidence="1" id="KW-0597">Phosphoprotein</keyword>
<evidence type="ECO:0000259" key="2">
    <source>
        <dbReference type="PROSITE" id="PS50110"/>
    </source>
</evidence>
<organism evidence="4 5">
    <name type="scientific">Ferviditalea candida</name>
    <dbReference type="NCBI Taxonomy" id="3108399"/>
    <lineage>
        <taxon>Bacteria</taxon>
        <taxon>Bacillati</taxon>
        <taxon>Bacillota</taxon>
        <taxon>Bacilli</taxon>
        <taxon>Bacillales</taxon>
        <taxon>Paenibacillaceae</taxon>
        <taxon>Ferviditalea</taxon>
    </lineage>
</organism>
<dbReference type="InterPro" id="IPR011006">
    <property type="entry name" value="CheY-like_superfamily"/>
</dbReference>
<evidence type="ECO:0000313" key="5">
    <source>
        <dbReference type="Proteomes" id="UP001310386"/>
    </source>
</evidence>
<dbReference type="CDD" id="cd01949">
    <property type="entry name" value="GGDEF"/>
    <property type="match status" value="1"/>
</dbReference>
<dbReference type="RefSeq" id="WP_371752699.1">
    <property type="nucleotide sequence ID" value="NZ_JAYJLD010000003.1"/>
</dbReference>
<dbReference type="GO" id="GO:0052621">
    <property type="term" value="F:diguanylate cyclase activity"/>
    <property type="evidence" value="ECO:0007669"/>
    <property type="project" value="UniProtKB-EC"/>
</dbReference>
<dbReference type="PANTHER" id="PTHR45138:SF9">
    <property type="entry name" value="DIGUANYLATE CYCLASE DGCM-RELATED"/>
    <property type="match status" value="1"/>
</dbReference>
<feature type="domain" description="Response regulatory" evidence="2">
    <location>
        <begin position="4"/>
        <end position="119"/>
    </location>
</feature>
<gene>
    <name evidence="4" type="ORF">VF724_02780</name>
</gene>
<dbReference type="Gene3D" id="3.40.50.2300">
    <property type="match status" value="1"/>
</dbReference>
<dbReference type="SMART" id="SM00267">
    <property type="entry name" value="GGDEF"/>
    <property type="match status" value="1"/>
</dbReference>
<accession>A0ABU5ZE99</accession>
<feature type="modified residue" description="4-aspartylphosphate" evidence="1">
    <location>
        <position position="53"/>
    </location>
</feature>
<dbReference type="CDD" id="cd17574">
    <property type="entry name" value="REC_OmpR"/>
    <property type="match status" value="1"/>
</dbReference>
<evidence type="ECO:0000313" key="4">
    <source>
        <dbReference type="EMBL" id="MEB3100582.1"/>
    </source>
</evidence>
<dbReference type="SUPFAM" id="SSF52172">
    <property type="entry name" value="CheY-like"/>
    <property type="match status" value="1"/>
</dbReference>
<reference evidence="4" key="1">
    <citation type="submission" date="2023-12" db="EMBL/GenBank/DDBJ databases">
        <title>Fervidustalea candida gen. nov., sp. nov., a novel member of the family Paenibacillaceae isolated from a geothermal area.</title>
        <authorList>
            <person name="Li W.-J."/>
            <person name="Jiao J.-Y."/>
            <person name="Chen Y."/>
        </authorList>
    </citation>
    <scope>NUCLEOTIDE SEQUENCE</scope>
    <source>
        <strain evidence="4">SYSU GA230002</strain>
    </source>
</reference>
<keyword evidence="4" id="KW-0808">Transferase</keyword>
<keyword evidence="4" id="KW-0548">Nucleotidyltransferase</keyword>
<dbReference type="PROSITE" id="PS50887">
    <property type="entry name" value="GGDEF"/>
    <property type="match status" value="1"/>
</dbReference>
<dbReference type="InterPro" id="IPR029787">
    <property type="entry name" value="Nucleotide_cyclase"/>
</dbReference>
<protein>
    <submittedName>
        <fullName evidence="4">Diguanylate cyclase</fullName>
        <ecNumber evidence="4">2.7.7.65</ecNumber>
    </submittedName>
</protein>
<dbReference type="PROSITE" id="PS50110">
    <property type="entry name" value="RESPONSE_REGULATORY"/>
    <property type="match status" value="1"/>
</dbReference>
<dbReference type="NCBIfam" id="TIGR00254">
    <property type="entry name" value="GGDEF"/>
    <property type="match status" value="1"/>
</dbReference>
<name>A0ABU5ZE99_9BACL</name>
<sequence length="296" mass="33188">MPDQILLVDDEPHNLEILRIFLKSLNYDLIEAANGSEALEILKRIRPDLILLDIMMPDISGYEVCRNIRETMGMDCPIIFLTAKAQKEDVLLGLQTGAVDYIVKPFELDLLEQKIGIALERGKKIKELQADNTKLMSIAYKDGLTGLYNRSFFNEIIEKKESMSEFRSLMMIDIDNLKAINDEFGHLIGDEVITRVAQIISSNIDSGKKNIAIRFGGDEFLVFLTTEIEKCSEAANQIKDQISSIKVMDGLQVTASIGTSALDKNGVFLALNGVDQALYLSKKSGRNRISIFKYNI</sequence>
<dbReference type="Gene3D" id="3.30.70.270">
    <property type="match status" value="1"/>
</dbReference>
<dbReference type="EC" id="2.7.7.65" evidence="4"/>
<proteinExistence type="predicted"/>
<evidence type="ECO:0000259" key="3">
    <source>
        <dbReference type="PROSITE" id="PS50887"/>
    </source>
</evidence>
<comment type="caution">
    <text evidence="4">The sequence shown here is derived from an EMBL/GenBank/DDBJ whole genome shotgun (WGS) entry which is preliminary data.</text>
</comment>
<dbReference type="Pfam" id="PF00072">
    <property type="entry name" value="Response_reg"/>
    <property type="match status" value="1"/>
</dbReference>
<dbReference type="PANTHER" id="PTHR45138">
    <property type="entry name" value="REGULATORY COMPONENTS OF SENSORY TRANSDUCTION SYSTEM"/>
    <property type="match status" value="1"/>
</dbReference>
<keyword evidence="5" id="KW-1185">Reference proteome</keyword>
<dbReference type="EMBL" id="JAYJLD010000003">
    <property type="protein sequence ID" value="MEB3100582.1"/>
    <property type="molecule type" value="Genomic_DNA"/>
</dbReference>
<dbReference type="Proteomes" id="UP001310386">
    <property type="component" value="Unassembled WGS sequence"/>
</dbReference>
<dbReference type="InterPro" id="IPR050469">
    <property type="entry name" value="Diguanylate_Cyclase"/>
</dbReference>
<dbReference type="SUPFAM" id="SSF55073">
    <property type="entry name" value="Nucleotide cyclase"/>
    <property type="match status" value="1"/>
</dbReference>